<evidence type="ECO:0000313" key="10">
    <source>
        <dbReference type="Proteomes" id="UP000007110"/>
    </source>
</evidence>
<feature type="domain" description="RING-type" evidence="7">
    <location>
        <begin position="15"/>
        <end position="58"/>
    </location>
</feature>
<protein>
    <submittedName>
        <fullName evidence="9">Uncharacterized protein</fullName>
    </submittedName>
</protein>
<name>A0A7M7LW31_STRPU</name>
<proteinExistence type="predicted"/>
<evidence type="ECO:0000256" key="6">
    <source>
        <dbReference type="SAM" id="MobiDB-lite"/>
    </source>
</evidence>
<dbReference type="SUPFAM" id="SSF57845">
    <property type="entry name" value="B-box zinc-binding domain"/>
    <property type="match status" value="1"/>
</dbReference>
<dbReference type="InterPro" id="IPR001841">
    <property type="entry name" value="Znf_RING"/>
</dbReference>
<dbReference type="PANTHER" id="PTHR25462:SF229">
    <property type="entry name" value="TRANSCRIPTION INTERMEDIARY FACTOR 1-BETA"/>
    <property type="match status" value="1"/>
</dbReference>
<accession>A0A7M7LW31</accession>
<dbReference type="GeneID" id="105442114"/>
<reference evidence="9" key="2">
    <citation type="submission" date="2021-01" db="UniProtKB">
        <authorList>
            <consortium name="EnsemblMetazoa"/>
        </authorList>
    </citation>
    <scope>IDENTIFICATION</scope>
</reference>
<keyword evidence="5" id="KW-0175">Coiled coil</keyword>
<dbReference type="RefSeq" id="XP_011672247.2">
    <property type="nucleotide sequence ID" value="XM_011673945.2"/>
</dbReference>
<reference evidence="10" key="1">
    <citation type="submission" date="2015-02" db="EMBL/GenBank/DDBJ databases">
        <title>Genome sequencing for Strongylocentrotus purpuratus.</title>
        <authorList>
            <person name="Murali S."/>
            <person name="Liu Y."/>
            <person name="Vee V."/>
            <person name="English A."/>
            <person name="Wang M."/>
            <person name="Skinner E."/>
            <person name="Han Y."/>
            <person name="Muzny D.M."/>
            <person name="Worley K.C."/>
            <person name="Gibbs R.A."/>
        </authorList>
    </citation>
    <scope>NUCLEOTIDE SEQUENCE</scope>
</reference>
<dbReference type="InterPro" id="IPR013083">
    <property type="entry name" value="Znf_RING/FYVE/PHD"/>
</dbReference>
<dbReference type="InterPro" id="IPR000315">
    <property type="entry name" value="Znf_B-box"/>
</dbReference>
<dbReference type="PROSITE" id="PS50089">
    <property type="entry name" value="ZF_RING_2"/>
    <property type="match status" value="1"/>
</dbReference>
<dbReference type="KEGG" id="spu:105442114"/>
<feature type="compositionally biased region" description="Acidic residues" evidence="6">
    <location>
        <begin position="343"/>
        <end position="370"/>
    </location>
</feature>
<dbReference type="GO" id="GO:0008270">
    <property type="term" value="F:zinc ion binding"/>
    <property type="evidence" value="ECO:0007669"/>
    <property type="project" value="UniProtKB-KW"/>
</dbReference>
<evidence type="ECO:0000256" key="2">
    <source>
        <dbReference type="ARBA" id="ARBA00022771"/>
    </source>
</evidence>
<feature type="coiled-coil region" evidence="5">
    <location>
        <begin position="138"/>
        <end position="169"/>
    </location>
</feature>
<dbReference type="PROSITE" id="PS00518">
    <property type="entry name" value="ZF_RING_1"/>
    <property type="match status" value="1"/>
</dbReference>
<evidence type="ECO:0000256" key="3">
    <source>
        <dbReference type="ARBA" id="ARBA00022833"/>
    </source>
</evidence>
<dbReference type="Gene3D" id="3.30.160.60">
    <property type="entry name" value="Classic Zinc Finger"/>
    <property type="match status" value="1"/>
</dbReference>
<keyword evidence="2 4" id="KW-0863">Zinc-finger</keyword>
<dbReference type="PANTHER" id="PTHR25462">
    <property type="entry name" value="BONUS, ISOFORM C-RELATED"/>
    <property type="match status" value="1"/>
</dbReference>
<dbReference type="SUPFAM" id="SSF57850">
    <property type="entry name" value="RING/U-box"/>
    <property type="match status" value="1"/>
</dbReference>
<dbReference type="OMA" id="HVHLKIN"/>
<feature type="region of interest" description="Disordered" evidence="6">
    <location>
        <begin position="301"/>
        <end position="370"/>
    </location>
</feature>
<keyword evidence="10" id="KW-1185">Reference proteome</keyword>
<evidence type="ECO:0000256" key="1">
    <source>
        <dbReference type="ARBA" id="ARBA00022723"/>
    </source>
</evidence>
<dbReference type="InParanoid" id="A0A7M7LW31"/>
<evidence type="ECO:0000259" key="8">
    <source>
        <dbReference type="PROSITE" id="PS50119"/>
    </source>
</evidence>
<keyword evidence="1" id="KW-0479">Metal-binding</keyword>
<dbReference type="AlphaFoldDB" id="A0A7M7LW31"/>
<dbReference type="OrthoDB" id="654191at2759"/>
<dbReference type="FunCoup" id="A0A7M7LW31">
    <property type="interactions" value="218"/>
</dbReference>
<keyword evidence="3" id="KW-0862">Zinc</keyword>
<dbReference type="Pfam" id="PF13445">
    <property type="entry name" value="zf-RING_UBOX"/>
    <property type="match status" value="1"/>
</dbReference>
<dbReference type="Proteomes" id="UP000007110">
    <property type="component" value="Unassembled WGS sequence"/>
</dbReference>
<dbReference type="InterPro" id="IPR047153">
    <property type="entry name" value="TRIM45/56/19-like"/>
</dbReference>
<sequence>MAEKGELQFPESLACPLCLEVFKAPTLLQCGHTFCKDCLDKYDKKWRGQDFMECPLCKKHTKLGKNRVAGLSPNFSVKGLEDELHVHLKINGKSSEYCSLHSQVYKDILCEVCKEFICLTCLFDKHHDHSFKKKEEFVAELNKNRDSLLKESKEKKAQIKESITNAKQHMRDMHSHLDNLDGKIENSFREKSEILRGHRERLSKENDDFRKNSHKLMTDFIQRQEQSLQSIDVESTFMGQKSIASTRKFPDSDALKIVYIRFLVLKKELDRDFNDLFTAGALQEVEDRRFCPYENNIDLGTFDQDASVGDGDDEEGFLDQDASVGDDDDEEGFLDQEASVGDADADDECSLDQDASVGEDDHDEGENESE</sequence>
<dbReference type="InterPro" id="IPR017907">
    <property type="entry name" value="Znf_RING_CS"/>
</dbReference>
<dbReference type="GO" id="GO:0061630">
    <property type="term" value="F:ubiquitin protein ligase activity"/>
    <property type="evidence" value="ECO:0000318"/>
    <property type="project" value="GO_Central"/>
</dbReference>
<evidence type="ECO:0000256" key="4">
    <source>
        <dbReference type="PROSITE-ProRule" id="PRU00024"/>
    </source>
</evidence>
<dbReference type="InterPro" id="IPR027370">
    <property type="entry name" value="Znf-RING_euk"/>
</dbReference>
<evidence type="ECO:0000259" key="7">
    <source>
        <dbReference type="PROSITE" id="PS50089"/>
    </source>
</evidence>
<dbReference type="Gene3D" id="3.30.40.10">
    <property type="entry name" value="Zinc/RING finger domain, C3HC4 (zinc finger)"/>
    <property type="match status" value="1"/>
</dbReference>
<dbReference type="SMART" id="SM00184">
    <property type="entry name" value="RING"/>
    <property type="match status" value="1"/>
</dbReference>
<organism evidence="9 10">
    <name type="scientific">Strongylocentrotus purpuratus</name>
    <name type="common">Purple sea urchin</name>
    <dbReference type="NCBI Taxonomy" id="7668"/>
    <lineage>
        <taxon>Eukaryota</taxon>
        <taxon>Metazoa</taxon>
        <taxon>Echinodermata</taxon>
        <taxon>Eleutherozoa</taxon>
        <taxon>Echinozoa</taxon>
        <taxon>Echinoidea</taxon>
        <taxon>Euechinoidea</taxon>
        <taxon>Echinacea</taxon>
        <taxon>Camarodonta</taxon>
        <taxon>Echinidea</taxon>
        <taxon>Strongylocentrotidae</taxon>
        <taxon>Strongylocentrotus</taxon>
    </lineage>
</organism>
<dbReference type="EnsemblMetazoa" id="XM_011673945">
    <property type="protein sequence ID" value="XP_011672247"/>
    <property type="gene ID" value="LOC105442114"/>
</dbReference>
<dbReference type="PROSITE" id="PS50119">
    <property type="entry name" value="ZF_BBOX"/>
    <property type="match status" value="1"/>
</dbReference>
<feature type="compositionally biased region" description="Acidic residues" evidence="6">
    <location>
        <begin position="310"/>
        <end position="334"/>
    </location>
</feature>
<evidence type="ECO:0000256" key="5">
    <source>
        <dbReference type="SAM" id="Coils"/>
    </source>
</evidence>
<feature type="domain" description="B box-type" evidence="8">
    <location>
        <begin position="93"/>
        <end position="140"/>
    </location>
</feature>
<evidence type="ECO:0000313" key="9">
    <source>
        <dbReference type="EnsemblMetazoa" id="XP_011672247"/>
    </source>
</evidence>